<name>A0A9W6YJV5_9STRA</name>
<organism evidence="1 2">
    <name type="scientific">Phytophthora fragariaefolia</name>
    <dbReference type="NCBI Taxonomy" id="1490495"/>
    <lineage>
        <taxon>Eukaryota</taxon>
        <taxon>Sar</taxon>
        <taxon>Stramenopiles</taxon>
        <taxon>Oomycota</taxon>
        <taxon>Peronosporomycetes</taxon>
        <taxon>Peronosporales</taxon>
        <taxon>Peronosporaceae</taxon>
        <taxon>Phytophthora</taxon>
    </lineage>
</organism>
<protein>
    <submittedName>
        <fullName evidence="1">Unnamed protein product</fullName>
    </submittedName>
</protein>
<evidence type="ECO:0000313" key="2">
    <source>
        <dbReference type="Proteomes" id="UP001165121"/>
    </source>
</evidence>
<reference evidence="1" key="1">
    <citation type="submission" date="2023-04" db="EMBL/GenBank/DDBJ databases">
        <title>Phytophthora fragariaefolia NBRC 109709.</title>
        <authorList>
            <person name="Ichikawa N."/>
            <person name="Sato H."/>
            <person name="Tonouchi N."/>
        </authorList>
    </citation>
    <scope>NUCLEOTIDE SEQUENCE</scope>
    <source>
        <strain evidence="1">NBRC 109709</strain>
    </source>
</reference>
<comment type="caution">
    <text evidence="1">The sequence shown here is derived from an EMBL/GenBank/DDBJ whole genome shotgun (WGS) entry which is preliminary data.</text>
</comment>
<gene>
    <name evidence="1" type="ORF">Pfra01_003042300</name>
</gene>
<sequence length="256" mass="27916">MEQDTTVAVAYDSVNQQIDMTCQFMRGENEHGHERTQDSRVILLAAGVAIGVVKASVVALVDPLPEYRVSQLGIRGKELVSRDRQQYSIMPSEAPTVGAASNMPTHIGMFTGIKADNRNTPGSVSPLSKPSHFVEGPTAQHPCIDQEEVCRCGSSPASVSRAESAPSSGRATCEAYTVRYEVFLSTTGSSFEDVLWGHELGKFAPAPNVRRGVITRLVWDRSTIAVRSVIDVCHDIYSLPTERKRRHLVIGHIDGL</sequence>
<dbReference type="EMBL" id="BSXT01019139">
    <property type="protein sequence ID" value="GMG17883.1"/>
    <property type="molecule type" value="Genomic_DNA"/>
</dbReference>
<accession>A0A9W6YJV5</accession>
<dbReference type="Proteomes" id="UP001165121">
    <property type="component" value="Unassembled WGS sequence"/>
</dbReference>
<proteinExistence type="predicted"/>
<dbReference type="AlphaFoldDB" id="A0A9W6YJV5"/>
<evidence type="ECO:0000313" key="1">
    <source>
        <dbReference type="EMBL" id="GMG17883.1"/>
    </source>
</evidence>
<keyword evidence="2" id="KW-1185">Reference proteome</keyword>